<sequence length="72" mass="8603">MYIPYIEDTDDWVGTPTLLETCRHQLMMCENEIQECTLRPREERERIFTLAEFLIEATKERGALRDQLAKQL</sequence>
<dbReference type="AlphaFoldDB" id="A0ABD7VKH9"/>
<comment type="caution">
    <text evidence="1">The sequence shown here is derived from an EMBL/GenBank/DDBJ whole genome shotgun (WGS) entry which is preliminary data.</text>
</comment>
<organism evidence="1 2">
    <name type="scientific">Pseudomonas fluorescens</name>
    <dbReference type="NCBI Taxonomy" id="294"/>
    <lineage>
        <taxon>Bacteria</taxon>
        <taxon>Pseudomonadati</taxon>
        <taxon>Pseudomonadota</taxon>
        <taxon>Gammaproteobacteria</taxon>
        <taxon>Pseudomonadales</taxon>
        <taxon>Pseudomonadaceae</taxon>
        <taxon>Pseudomonas</taxon>
    </lineage>
</organism>
<evidence type="ECO:0000313" key="2">
    <source>
        <dbReference type="Proteomes" id="UP000325779"/>
    </source>
</evidence>
<dbReference type="Proteomes" id="UP000325779">
    <property type="component" value="Unassembled WGS sequence"/>
</dbReference>
<proteinExistence type="predicted"/>
<reference evidence="1 2" key="1">
    <citation type="submission" date="2019-09" db="EMBL/GenBank/DDBJ databases">
        <authorList>
            <person name="Chandra G."/>
            <person name="Truman W A."/>
        </authorList>
    </citation>
    <scope>NUCLEOTIDE SEQUENCE [LARGE SCALE GENOMIC DNA]</scope>
    <source>
        <strain evidence="1">PS732</strain>
    </source>
</reference>
<accession>A0ABD7VKH9</accession>
<evidence type="ECO:0000313" key="1">
    <source>
        <dbReference type="EMBL" id="VVP28305.1"/>
    </source>
</evidence>
<gene>
    <name evidence="1" type="ORF">PS732_04254</name>
</gene>
<dbReference type="EMBL" id="CABVIJ010000021">
    <property type="protein sequence ID" value="VVP28305.1"/>
    <property type="molecule type" value="Genomic_DNA"/>
</dbReference>
<name>A0ABD7VKH9_PSEFL</name>
<protein>
    <submittedName>
        <fullName evidence="1">Uncharacterized protein</fullName>
    </submittedName>
</protein>